<dbReference type="PANTHER" id="PTHR14143:SF1">
    <property type="entry name" value="IRG-TYPE G DOMAIN-CONTAINING PROTEIN"/>
    <property type="match status" value="1"/>
</dbReference>
<organism evidence="3 4">
    <name type="scientific">Acrobeloides nanus</name>
    <dbReference type="NCBI Taxonomy" id="290746"/>
    <lineage>
        <taxon>Eukaryota</taxon>
        <taxon>Metazoa</taxon>
        <taxon>Ecdysozoa</taxon>
        <taxon>Nematoda</taxon>
        <taxon>Chromadorea</taxon>
        <taxon>Rhabditida</taxon>
        <taxon>Tylenchina</taxon>
        <taxon>Cephalobomorpha</taxon>
        <taxon>Cephaloboidea</taxon>
        <taxon>Cephalobidae</taxon>
        <taxon>Acrobeloides</taxon>
    </lineage>
</organism>
<proteinExistence type="inferred from homology"/>
<dbReference type="GO" id="GO:0016020">
    <property type="term" value="C:membrane"/>
    <property type="evidence" value="ECO:0007669"/>
    <property type="project" value="InterPro"/>
</dbReference>
<dbReference type="GO" id="GO:0005525">
    <property type="term" value="F:GTP binding"/>
    <property type="evidence" value="ECO:0007669"/>
    <property type="project" value="InterPro"/>
</dbReference>
<comment type="similarity">
    <text evidence="1">Belongs to the TRAFAC class dynamin-like GTPase superfamily. IRG family.</text>
</comment>
<evidence type="ECO:0000259" key="2">
    <source>
        <dbReference type="PROSITE" id="PS51716"/>
    </source>
</evidence>
<keyword evidence="3" id="KW-1185">Reference proteome</keyword>
<dbReference type="Gene3D" id="3.40.50.300">
    <property type="entry name" value="P-loop containing nucleotide triphosphate hydrolases"/>
    <property type="match status" value="1"/>
</dbReference>
<dbReference type="InterPro" id="IPR030385">
    <property type="entry name" value="G_IRG_dom"/>
</dbReference>
<dbReference type="WBParaSite" id="ACRNAN_Path_995.g3822.t1">
    <property type="protein sequence ID" value="ACRNAN_Path_995.g3822.t1"/>
    <property type="gene ID" value="ACRNAN_Path_995.g3822"/>
</dbReference>
<sequence>DHYSFAVVGPVNMGKTSFINAFLGLRKNDEGAGKVDEGETTTGEPKKYRSPMYKYLEFADMPGWGTKTNLSATYYKEKKLDTYDGVILFVNVLNDSNLLNVAKQLLDHNINMIFVYAKTDLALIDEVRRDGLTDDGESFDFNHPKLEEMQEFLNKWLSQRRNEHKMGLNQEQSGKYKKLADMPVFFISNGALLYQTLKTKNEKTSLNENGNNEEILDRLFYDERELRSELIQIAKEKLGIDAMK</sequence>
<accession>A0A914CEC1</accession>
<dbReference type="PANTHER" id="PTHR14143">
    <property type="entry name" value="INTERFERON-INDUCIBLE GTPASE FAMILY MEMBER"/>
    <property type="match status" value="1"/>
</dbReference>
<dbReference type="Pfam" id="PF05049">
    <property type="entry name" value="IIGP"/>
    <property type="match status" value="1"/>
</dbReference>
<dbReference type="InterPro" id="IPR027417">
    <property type="entry name" value="P-loop_NTPase"/>
</dbReference>
<dbReference type="PROSITE" id="PS51716">
    <property type="entry name" value="G_IRG"/>
    <property type="match status" value="1"/>
</dbReference>
<dbReference type="AlphaFoldDB" id="A0A914CEC1"/>
<protein>
    <submittedName>
        <fullName evidence="4">IRG-type G domain-containing protein</fullName>
    </submittedName>
</protein>
<dbReference type="InterPro" id="IPR007743">
    <property type="entry name" value="Immunity-related_GTPase-like"/>
</dbReference>
<evidence type="ECO:0000313" key="3">
    <source>
        <dbReference type="Proteomes" id="UP000887540"/>
    </source>
</evidence>
<evidence type="ECO:0000313" key="4">
    <source>
        <dbReference type="WBParaSite" id="ACRNAN_Path_995.g3822.t1"/>
    </source>
</evidence>
<reference evidence="4" key="1">
    <citation type="submission" date="2022-11" db="UniProtKB">
        <authorList>
            <consortium name="WormBaseParasite"/>
        </authorList>
    </citation>
    <scope>IDENTIFICATION</scope>
</reference>
<evidence type="ECO:0000256" key="1">
    <source>
        <dbReference type="ARBA" id="ARBA00005429"/>
    </source>
</evidence>
<feature type="domain" description="IRG-type G" evidence="2">
    <location>
        <begin position="1"/>
        <end position="208"/>
    </location>
</feature>
<dbReference type="Proteomes" id="UP000887540">
    <property type="component" value="Unplaced"/>
</dbReference>
<name>A0A914CEC1_9BILA</name>
<dbReference type="SUPFAM" id="SSF52540">
    <property type="entry name" value="P-loop containing nucleoside triphosphate hydrolases"/>
    <property type="match status" value="1"/>
</dbReference>